<dbReference type="Pfam" id="PF04408">
    <property type="entry name" value="WHD_HA2"/>
    <property type="match status" value="1"/>
</dbReference>
<reference evidence="2 3" key="1">
    <citation type="journal article" date="2014" name="Science">
        <title>Plant genetics. Early allopolyploid evolution in the post-Neolithic Brassica napus oilseed genome.</title>
        <authorList>
            <person name="Chalhoub B."/>
            <person name="Denoeud F."/>
            <person name="Liu S."/>
            <person name="Parkin I.A."/>
            <person name="Tang H."/>
            <person name="Wang X."/>
            <person name="Chiquet J."/>
            <person name="Belcram H."/>
            <person name="Tong C."/>
            <person name="Samans B."/>
            <person name="Correa M."/>
            <person name="Da Silva C."/>
            <person name="Just J."/>
            <person name="Falentin C."/>
            <person name="Koh C.S."/>
            <person name="Le Clainche I."/>
            <person name="Bernard M."/>
            <person name="Bento P."/>
            <person name="Noel B."/>
            <person name="Labadie K."/>
            <person name="Alberti A."/>
            <person name="Charles M."/>
            <person name="Arnaud D."/>
            <person name="Guo H."/>
            <person name="Daviaud C."/>
            <person name="Alamery S."/>
            <person name="Jabbari K."/>
            <person name="Zhao M."/>
            <person name="Edger P.P."/>
            <person name="Chelaifa H."/>
            <person name="Tack D."/>
            <person name="Lassalle G."/>
            <person name="Mestiri I."/>
            <person name="Schnel N."/>
            <person name="Le Paslier M.C."/>
            <person name="Fan G."/>
            <person name="Renault V."/>
            <person name="Bayer P.E."/>
            <person name="Golicz A.A."/>
            <person name="Manoli S."/>
            <person name="Lee T.H."/>
            <person name="Thi V.H."/>
            <person name="Chalabi S."/>
            <person name="Hu Q."/>
            <person name="Fan C."/>
            <person name="Tollenaere R."/>
            <person name="Lu Y."/>
            <person name="Battail C."/>
            <person name="Shen J."/>
            <person name="Sidebottom C.H."/>
            <person name="Wang X."/>
            <person name="Canaguier A."/>
            <person name="Chauveau A."/>
            <person name="Berard A."/>
            <person name="Deniot G."/>
            <person name="Guan M."/>
            <person name="Liu Z."/>
            <person name="Sun F."/>
            <person name="Lim Y.P."/>
            <person name="Lyons E."/>
            <person name="Town C.D."/>
            <person name="Bancroft I."/>
            <person name="Wang X."/>
            <person name="Meng J."/>
            <person name="Ma J."/>
            <person name="Pires J.C."/>
            <person name="King G.J."/>
            <person name="Brunel D."/>
            <person name="Delourme R."/>
            <person name="Renard M."/>
            <person name="Aury J.M."/>
            <person name="Adams K.L."/>
            <person name="Batley J."/>
            <person name="Snowdon R.J."/>
            <person name="Tost J."/>
            <person name="Edwards D."/>
            <person name="Zhou Y."/>
            <person name="Hua W."/>
            <person name="Sharpe A.G."/>
            <person name="Paterson A.H."/>
            <person name="Guan C."/>
            <person name="Wincker P."/>
        </authorList>
    </citation>
    <scope>NUCLEOTIDE SEQUENCE [LARGE SCALE GENOMIC DNA]</scope>
    <source>
        <strain evidence="3">cv. Darmor-bzh</strain>
    </source>
</reference>
<dbReference type="STRING" id="3708.A0A078IQJ0"/>
<keyword evidence="3" id="KW-1185">Reference proteome</keyword>
<evidence type="ECO:0000313" key="2">
    <source>
        <dbReference type="EMBL" id="CDY51664.1"/>
    </source>
</evidence>
<protein>
    <submittedName>
        <fullName evidence="2">BnaC03g67030D protein</fullName>
    </submittedName>
</protein>
<dbReference type="EMBL" id="LK033017">
    <property type="protein sequence ID" value="CDY51664.1"/>
    <property type="molecule type" value="Genomic_DNA"/>
</dbReference>
<evidence type="ECO:0000259" key="1">
    <source>
        <dbReference type="Pfam" id="PF04408"/>
    </source>
</evidence>
<proteinExistence type="predicted"/>
<dbReference type="InterPro" id="IPR048333">
    <property type="entry name" value="HA2_WH"/>
</dbReference>
<dbReference type="Gramene" id="CDY51664">
    <property type="protein sequence ID" value="CDY51664"/>
    <property type="gene ID" value="GSBRNA2T00003996001"/>
</dbReference>
<sequence length="64" mass="7293">MEQLYSLGALDEEGLLTKLGRKMAEFPLQPPLSKMGTTYFIDQERSKLKQTRRGQSFSSLKVIT</sequence>
<evidence type="ECO:0000313" key="3">
    <source>
        <dbReference type="Proteomes" id="UP000028999"/>
    </source>
</evidence>
<dbReference type="AlphaFoldDB" id="A0A078IQJ0"/>
<dbReference type="Proteomes" id="UP000028999">
    <property type="component" value="Unassembled WGS sequence"/>
</dbReference>
<dbReference type="PaxDb" id="3708-A0A078IQJ0"/>
<accession>A0A078IQJ0</accession>
<feature type="domain" description="Helicase associated" evidence="1">
    <location>
        <begin position="2"/>
        <end position="28"/>
    </location>
</feature>
<gene>
    <name evidence="2" type="primary">BnaC03g67030D</name>
    <name evidence="2" type="ORF">GSBRNA2T00003996001</name>
</gene>
<name>A0A078IQJ0_BRANA</name>
<organism evidence="2 3">
    <name type="scientific">Brassica napus</name>
    <name type="common">Rape</name>
    <dbReference type="NCBI Taxonomy" id="3708"/>
    <lineage>
        <taxon>Eukaryota</taxon>
        <taxon>Viridiplantae</taxon>
        <taxon>Streptophyta</taxon>
        <taxon>Embryophyta</taxon>
        <taxon>Tracheophyta</taxon>
        <taxon>Spermatophyta</taxon>
        <taxon>Magnoliopsida</taxon>
        <taxon>eudicotyledons</taxon>
        <taxon>Gunneridae</taxon>
        <taxon>Pentapetalae</taxon>
        <taxon>rosids</taxon>
        <taxon>malvids</taxon>
        <taxon>Brassicales</taxon>
        <taxon>Brassicaceae</taxon>
        <taxon>Brassiceae</taxon>
        <taxon>Brassica</taxon>
    </lineage>
</organism>
<dbReference type="Gene3D" id="1.20.120.1080">
    <property type="match status" value="1"/>
</dbReference>